<comment type="caution">
    <text evidence="3">The sequence shown here is derived from an EMBL/GenBank/DDBJ whole genome shotgun (WGS) entry which is preliminary data.</text>
</comment>
<dbReference type="PROSITE" id="PS51257">
    <property type="entry name" value="PROKAR_LIPOPROTEIN"/>
    <property type="match status" value="1"/>
</dbReference>
<evidence type="ECO:0008006" key="5">
    <source>
        <dbReference type="Google" id="ProtNLM"/>
    </source>
</evidence>
<keyword evidence="2" id="KW-1133">Transmembrane helix</keyword>
<evidence type="ECO:0000256" key="2">
    <source>
        <dbReference type="SAM" id="Phobius"/>
    </source>
</evidence>
<feature type="transmembrane region" description="Helical" evidence="2">
    <location>
        <begin position="6"/>
        <end position="26"/>
    </location>
</feature>
<keyword evidence="4" id="KW-1185">Reference proteome</keyword>
<dbReference type="OrthoDB" id="2414047at2"/>
<name>A0A2K4FDD7_9STAP</name>
<evidence type="ECO:0000313" key="4">
    <source>
        <dbReference type="Proteomes" id="UP000242712"/>
    </source>
</evidence>
<organism evidence="3 4">
    <name type="scientific">Staphylococcus argensis</name>
    <dbReference type="NCBI Taxonomy" id="1607738"/>
    <lineage>
        <taxon>Bacteria</taxon>
        <taxon>Bacillati</taxon>
        <taxon>Bacillota</taxon>
        <taxon>Bacilli</taxon>
        <taxon>Bacillales</taxon>
        <taxon>Staphylococcaceae</taxon>
        <taxon>Staphylococcus</taxon>
    </lineage>
</organism>
<evidence type="ECO:0000313" key="3">
    <source>
        <dbReference type="EMBL" id="POA09370.1"/>
    </source>
</evidence>
<keyword evidence="2" id="KW-0472">Membrane</keyword>
<sequence length="231" mass="26603">MNGKNIILSLIAFVLASCLVSLIYIATHHQALCKLHELIFRCTGEWVSLEKKAHFKLHPEIHAATKQVSHETAQTSSTDFPVNQSKSSQLPTLQRARQAAAAYLKRVHAESRYHHYTLAQTSKGEPYYMLTFVDCQHPNIYQRVTVDQRLHVHPYDDVQMRPQIRHVQIDESEADVIARTAAQTYNHDLDRYRKKDHDASGWHYIFVQPTKHLEYKVSITPQGQAIVEPTI</sequence>
<gene>
    <name evidence="3" type="ORF">CD039_01010</name>
</gene>
<dbReference type="AlphaFoldDB" id="A0A2K4FDD7"/>
<keyword evidence="2" id="KW-0812">Transmembrane</keyword>
<feature type="region of interest" description="Disordered" evidence="1">
    <location>
        <begin position="66"/>
        <end position="91"/>
    </location>
</feature>
<accession>A0A2K4FDD7</accession>
<dbReference type="GeneID" id="98296924"/>
<dbReference type="Proteomes" id="UP000242712">
    <property type="component" value="Unassembled WGS sequence"/>
</dbReference>
<protein>
    <recommendedName>
        <fullName evidence="5">PepSY domain-containing protein</fullName>
    </recommendedName>
</protein>
<dbReference type="RefSeq" id="WP_103370769.1">
    <property type="nucleotide sequence ID" value="NZ_CBCRVO010000001.1"/>
</dbReference>
<reference evidence="3 4" key="1">
    <citation type="submission" date="2017-08" db="EMBL/GenBank/DDBJ databases">
        <title>Draft genome sequences of 64 type strains of genus Staph aureus.</title>
        <authorList>
            <person name="Cole K."/>
            <person name="Golubchik T."/>
            <person name="Russell J."/>
            <person name="Foster D."/>
            <person name="Llewelyn M."/>
            <person name="Wilson D."/>
            <person name="Crook D."/>
            <person name="Paul J."/>
        </authorList>
    </citation>
    <scope>NUCLEOTIDE SEQUENCE [LARGE SCALE GENOMIC DNA]</scope>
    <source>
        <strain evidence="3 4">DSM 29875</strain>
    </source>
</reference>
<evidence type="ECO:0000256" key="1">
    <source>
        <dbReference type="SAM" id="MobiDB-lite"/>
    </source>
</evidence>
<proteinExistence type="predicted"/>
<dbReference type="EMBL" id="PPPX01000001">
    <property type="protein sequence ID" value="POA09370.1"/>
    <property type="molecule type" value="Genomic_DNA"/>
</dbReference>